<feature type="compositionally biased region" description="Polar residues" evidence="16">
    <location>
        <begin position="948"/>
        <end position="960"/>
    </location>
</feature>
<dbReference type="CDD" id="cd11774">
    <property type="entry name" value="SH3_Sla1p_2"/>
    <property type="match status" value="1"/>
</dbReference>
<dbReference type="Gene3D" id="2.30.30.40">
    <property type="entry name" value="SH3 Domains"/>
    <property type="match status" value="3"/>
</dbReference>
<feature type="domain" description="SH3" evidence="17">
    <location>
        <begin position="386"/>
        <end position="448"/>
    </location>
</feature>
<evidence type="ECO:0000256" key="16">
    <source>
        <dbReference type="SAM" id="MobiDB-lite"/>
    </source>
</evidence>
<gene>
    <name evidence="18" type="ORF">BDY21DRAFT_370018</name>
</gene>
<dbReference type="Gene3D" id="1.10.150.50">
    <property type="entry name" value="Transcription Factor, Ets-1"/>
    <property type="match status" value="1"/>
</dbReference>
<keyword evidence="7" id="KW-1003">Cell membrane</keyword>
<feature type="compositionally biased region" description="Low complexity" evidence="16">
    <location>
        <begin position="1160"/>
        <end position="1169"/>
    </location>
</feature>
<feature type="compositionally biased region" description="Gly residues" evidence="16">
    <location>
        <begin position="1150"/>
        <end position="1159"/>
    </location>
</feature>
<evidence type="ECO:0000313" key="18">
    <source>
        <dbReference type="EMBL" id="KAF2460142.1"/>
    </source>
</evidence>
<dbReference type="OrthoDB" id="26539at2759"/>
<organism evidence="18 19">
    <name type="scientific">Lineolata rhizophorae</name>
    <dbReference type="NCBI Taxonomy" id="578093"/>
    <lineage>
        <taxon>Eukaryota</taxon>
        <taxon>Fungi</taxon>
        <taxon>Dikarya</taxon>
        <taxon>Ascomycota</taxon>
        <taxon>Pezizomycotina</taxon>
        <taxon>Dothideomycetes</taxon>
        <taxon>Dothideomycetes incertae sedis</taxon>
        <taxon>Lineolatales</taxon>
        <taxon>Lineolataceae</taxon>
        <taxon>Lineolata</taxon>
    </lineage>
</organism>
<dbReference type="GO" id="GO:0042802">
    <property type="term" value="F:identical protein binding"/>
    <property type="evidence" value="ECO:0007669"/>
    <property type="project" value="InterPro"/>
</dbReference>
<feature type="compositionally biased region" description="Low complexity" evidence="16">
    <location>
        <begin position="1050"/>
        <end position="1081"/>
    </location>
</feature>
<evidence type="ECO:0000256" key="10">
    <source>
        <dbReference type="ARBA" id="ARBA00022737"/>
    </source>
</evidence>
<feature type="compositionally biased region" description="Pro residues" evidence="16">
    <location>
        <begin position="902"/>
        <end position="914"/>
    </location>
</feature>
<dbReference type="GO" id="GO:0006897">
    <property type="term" value="P:endocytosis"/>
    <property type="evidence" value="ECO:0007669"/>
    <property type="project" value="UniProtKB-KW"/>
</dbReference>
<keyword evidence="10" id="KW-0677">Repeat</keyword>
<protein>
    <recommendedName>
        <fullName evidence="5">Actin cytoskeleton-regulatory complex protein SLA1</fullName>
    </recommendedName>
</protein>
<feature type="region of interest" description="Disordered" evidence="16">
    <location>
        <begin position="43"/>
        <end position="70"/>
    </location>
</feature>
<keyword evidence="12" id="KW-0472">Membrane</keyword>
<feature type="domain" description="SH3" evidence="17">
    <location>
        <begin position="2"/>
        <end position="69"/>
    </location>
</feature>
<dbReference type="InterPro" id="IPR013761">
    <property type="entry name" value="SAM/pointed_sf"/>
</dbReference>
<dbReference type="GO" id="GO:0030833">
    <property type="term" value="P:regulation of actin filament polymerization"/>
    <property type="evidence" value="ECO:0007669"/>
    <property type="project" value="TreeGrafter"/>
</dbReference>
<feature type="compositionally biased region" description="Gly residues" evidence="16">
    <location>
        <begin position="1216"/>
        <end position="1232"/>
    </location>
</feature>
<dbReference type="InterPro" id="IPR035800">
    <property type="entry name" value="Sla1_SH3_1"/>
</dbReference>
<feature type="region of interest" description="Disordered" evidence="16">
    <location>
        <begin position="745"/>
        <end position="1088"/>
    </location>
</feature>
<dbReference type="Proteomes" id="UP000799766">
    <property type="component" value="Unassembled WGS sequence"/>
</dbReference>
<keyword evidence="8" id="KW-0963">Cytoplasm</keyword>
<feature type="region of interest" description="Disordered" evidence="16">
    <location>
        <begin position="449"/>
        <end position="564"/>
    </location>
</feature>
<dbReference type="CDD" id="cd11773">
    <property type="entry name" value="SH3_Sla1p_1"/>
    <property type="match status" value="1"/>
</dbReference>
<evidence type="ECO:0000256" key="5">
    <source>
        <dbReference type="ARBA" id="ARBA00020357"/>
    </source>
</evidence>
<comment type="similarity">
    <text evidence="4">Belongs to the SLA1 family.</text>
</comment>
<evidence type="ECO:0000259" key="17">
    <source>
        <dbReference type="PROSITE" id="PS50002"/>
    </source>
</evidence>
<evidence type="ECO:0000256" key="13">
    <source>
        <dbReference type="ARBA" id="ARBA00023203"/>
    </source>
</evidence>
<evidence type="ECO:0000256" key="2">
    <source>
        <dbReference type="ARBA" id="ARBA00004134"/>
    </source>
</evidence>
<feature type="compositionally biased region" description="Low complexity" evidence="16">
    <location>
        <begin position="961"/>
        <end position="977"/>
    </location>
</feature>
<keyword evidence="6 15" id="KW-0728">SH3 domain</keyword>
<reference evidence="18" key="1">
    <citation type="journal article" date="2020" name="Stud. Mycol.">
        <title>101 Dothideomycetes genomes: a test case for predicting lifestyles and emergence of pathogens.</title>
        <authorList>
            <person name="Haridas S."/>
            <person name="Albert R."/>
            <person name="Binder M."/>
            <person name="Bloem J."/>
            <person name="Labutti K."/>
            <person name="Salamov A."/>
            <person name="Andreopoulos B."/>
            <person name="Baker S."/>
            <person name="Barry K."/>
            <person name="Bills G."/>
            <person name="Bluhm B."/>
            <person name="Cannon C."/>
            <person name="Castanera R."/>
            <person name="Culley D."/>
            <person name="Daum C."/>
            <person name="Ezra D."/>
            <person name="Gonzalez J."/>
            <person name="Henrissat B."/>
            <person name="Kuo A."/>
            <person name="Liang C."/>
            <person name="Lipzen A."/>
            <person name="Lutzoni F."/>
            <person name="Magnuson J."/>
            <person name="Mondo S."/>
            <person name="Nolan M."/>
            <person name="Ohm R."/>
            <person name="Pangilinan J."/>
            <person name="Park H.-J."/>
            <person name="Ramirez L."/>
            <person name="Alfaro M."/>
            <person name="Sun H."/>
            <person name="Tritt A."/>
            <person name="Yoshinaga Y."/>
            <person name="Zwiers L.-H."/>
            <person name="Turgeon B."/>
            <person name="Goodwin S."/>
            <person name="Spatafora J."/>
            <person name="Crous P."/>
            <person name="Grigoriev I."/>
        </authorList>
    </citation>
    <scope>NUCLEOTIDE SEQUENCE</scope>
    <source>
        <strain evidence="18">ATCC 16933</strain>
    </source>
</reference>
<dbReference type="PANTHER" id="PTHR15735">
    <property type="entry name" value="FCH AND DOUBLE SH3 DOMAINS PROTEIN"/>
    <property type="match status" value="1"/>
</dbReference>
<dbReference type="GO" id="GO:0010008">
    <property type="term" value="C:endosome membrane"/>
    <property type="evidence" value="ECO:0007669"/>
    <property type="project" value="UniProtKB-SubCell"/>
</dbReference>
<dbReference type="GO" id="GO:0030674">
    <property type="term" value="F:protein-macromolecule adaptor activity"/>
    <property type="evidence" value="ECO:0007669"/>
    <property type="project" value="InterPro"/>
</dbReference>
<evidence type="ECO:0000256" key="15">
    <source>
        <dbReference type="PROSITE-ProRule" id="PRU00192"/>
    </source>
</evidence>
<dbReference type="InterPro" id="IPR056996">
    <property type="entry name" value="PH_SLA1"/>
</dbReference>
<dbReference type="PRINTS" id="PR00452">
    <property type="entry name" value="SH3DOMAIN"/>
</dbReference>
<evidence type="ECO:0000256" key="4">
    <source>
        <dbReference type="ARBA" id="ARBA00007948"/>
    </source>
</evidence>
<feature type="compositionally biased region" description="Low complexity" evidence="16">
    <location>
        <begin position="998"/>
        <end position="1023"/>
    </location>
</feature>
<sequence>MGFLGVYKAVYDYSPRAENELAITEGDLLFVLEKSDDDDWWKAKKKADSEDEEEPEGLVPNNYVEEAPPQGTARALYDYTRQTDEEISFTEDAVLDIYDTSDPDWTLVGFKGEYGFAPSNYIEETSEAPPPKPARTQAPTAPREPEPAPEPGPGPYPISPARSPSSPVQSPAAALAGIIQQKTGDRGAAPAPAPRPSVQSPPLPARPVQYTPEESEEEAPAPSLPRRPPSEVVQQPPAMPTQYATTPSRGRGPSISSHNQDEETMMPHSPNGYHLYNIHEMVSSLGKNKKMPMTLGINIPRGIIMISPEKSRDGPQREWTADKLTHYSIEGKHVFMELIKPSRSIDFHAGAKDTAHEIVSALGELAGAARAEGLREVLAAGAGGSNVQKKGVMQFDFMAQGEDEVTVAAGDEVIVLDDTKSDEWWMVRRLKNGKQGVVPSNYVEITQMTATPQPPPSMKGVNAGRSVVDQNRLEEERLTREAMARSASTRKRGDSDATVGTKSEVGPGLHLPERNSSLMARGADGNARRASTSQRHSSKRESHGGRGSQGKSKPDPSKVRTWTDRSGSFKVEAEFIGLRDGKIHLHKLNGVKIAVPVSKMSIEDIEFVEADTGASLDEDKPLSDIKRRSTQRAKDRQRSGDAEREDTKRSRAGIAVEQQPKKPEYDWFDFFLQCGVNPQICERYARAFSNDQMGEENLPDISDSTLRTLGLKEGDILRVMKFLDNKYERTGAKAQQRNVSFGDTSVMEGQEGSNGPLFSGPGGALKNNTRKGRPAPAVQTNDVVDPKAFEQKSDDTVKKGVPQDAAATPIASAPPPKKPAESGFEDNAWEVKPSKSTPSSTGAPTPATSTASPPPQQQTPAASAPPPQPPTGAMNELSLLSQPLQPTPAPPQQPQQQQLPPQQQPQPQQPPPGATPGLFEKLAAARGSPPQGQPQPQLTGFQPQPTGFNPQQTGFNPQANGFQPQQTGFQQMGQRQRPQAPQMTGAPNSLIAPPPPRASSAPQNPQQPSAFGPPQAQPLQAQLTGMPTGGFPNMHAQVSPPGQSMQELTAARQMWQQQPQPQPNGAGQGGPQQPLMAQPTGMGFGGFGPQPAGFANSVVPALPQGFAAQPAHVQQQFLNGQVGQGSPFADPGAPRINFQQTGFPGQPTGFGGGGFGGAPQGMMPPQQTGINAFLPPALTPQRTGAPQLGGGVFGGPQQQQQQQSPPPQQQQPQGNGFLGAGGARQQTGGGGLQPLVAQKTGPPPPVRFGVSEGQRKLAPQPTGKRANLSMATPQNPFGF</sequence>
<feature type="compositionally biased region" description="Low complexity" evidence="16">
    <location>
        <begin position="834"/>
        <end position="851"/>
    </location>
</feature>
<dbReference type="SMART" id="SM00326">
    <property type="entry name" value="SH3"/>
    <property type="match status" value="3"/>
</dbReference>
<evidence type="ECO:0000256" key="9">
    <source>
        <dbReference type="ARBA" id="ARBA00022583"/>
    </source>
</evidence>
<keyword evidence="14" id="KW-0206">Cytoskeleton</keyword>
<dbReference type="PROSITE" id="PS50002">
    <property type="entry name" value="SH3"/>
    <property type="match status" value="3"/>
</dbReference>
<feature type="region of interest" description="Disordered" evidence="16">
    <location>
        <begin position="616"/>
        <end position="656"/>
    </location>
</feature>
<dbReference type="GO" id="GO:0043130">
    <property type="term" value="F:ubiquitin binding"/>
    <property type="evidence" value="ECO:0007669"/>
    <property type="project" value="InterPro"/>
</dbReference>
<comment type="subcellular location">
    <subcellularLocation>
        <location evidence="3">Cell membrane</location>
        <topology evidence="3">Peripheral membrane protein</topology>
        <orientation evidence="3">Cytoplasmic side</orientation>
    </subcellularLocation>
    <subcellularLocation>
        <location evidence="2">Cytoplasm</location>
        <location evidence="2">Cytoskeleton</location>
        <location evidence="2">Actin patch</location>
    </subcellularLocation>
    <subcellularLocation>
        <location evidence="1">Endosome membrane</location>
        <topology evidence="1">Peripheral membrane protein</topology>
        <orientation evidence="1">Cytoplasmic side</orientation>
    </subcellularLocation>
</comment>
<feature type="compositionally biased region" description="Basic and acidic residues" evidence="16">
    <location>
        <begin position="784"/>
        <end position="798"/>
    </location>
</feature>
<evidence type="ECO:0000256" key="3">
    <source>
        <dbReference type="ARBA" id="ARBA00004413"/>
    </source>
</evidence>
<dbReference type="Pfam" id="PF03983">
    <property type="entry name" value="SHD1"/>
    <property type="match status" value="1"/>
</dbReference>
<dbReference type="SUPFAM" id="SSF50044">
    <property type="entry name" value="SH3-domain"/>
    <property type="match status" value="3"/>
</dbReference>
<evidence type="ECO:0000313" key="19">
    <source>
        <dbReference type="Proteomes" id="UP000799766"/>
    </source>
</evidence>
<feature type="region of interest" description="Disordered" evidence="16">
    <location>
        <begin position="121"/>
        <end position="267"/>
    </location>
</feature>
<feature type="compositionally biased region" description="Basic and acidic residues" evidence="16">
    <location>
        <begin position="617"/>
        <end position="649"/>
    </location>
</feature>
<feature type="compositionally biased region" description="Polar residues" evidence="16">
    <location>
        <begin position="242"/>
        <end position="258"/>
    </location>
</feature>
<proteinExistence type="inferred from homology"/>
<evidence type="ECO:0000256" key="14">
    <source>
        <dbReference type="ARBA" id="ARBA00023212"/>
    </source>
</evidence>
<name>A0A6A6P8P0_9PEZI</name>
<evidence type="ECO:0000256" key="7">
    <source>
        <dbReference type="ARBA" id="ARBA00022475"/>
    </source>
</evidence>
<dbReference type="GO" id="GO:0003779">
    <property type="term" value="F:actin binding"/>
    <property type="evidence" value="ECO:0007669"/>
    <property type="project" value="UniProtKB-KW"/>
</dbReference>
<keyword evidence="13" id="KW-0009">Actin-binding</keyword>
<dbReference type="Pfam" id="PF00018">
    <property type="entry name" value="SH3_1"/>
    <property type="match status" value="3"/>
</dbReference>
<dbReference type="InterPro" id="IPR036028">
    <property type="entry name" value="SH3-like_dom_sf"/>
</dbReference>
<evidence type="ECO:0000256" key="11">
    <source>
        <dbReference type="ARBA" id="ARBA00022753"/>
    </source>
</evidence>
<feature type="domain" description="SH3" evidence="17">
    <location>
        <begin position="70"/>
        <end position="127"/>
    </location>
</feature>
<feature type="compositionally biased region" description="Pro residues" evidence="16">
    <location>
        <begin position="191"/>
        <end position="205"/>
    </location>
</feature>
<feature type="compositionally biased region" description="Pro residues" evidence="16">
    <location>
        <begin position="852"/>
        <end position="870"/>
    </location>
</feature>
<dbReference type="Pfam" id="PF24081">
    <property type="entry name" value="PH_SLA1"/>
    <property type="match status" value="1"/>
</dbReference>
<keyword evidence="11" id="KW-0967">Endosome</keyword>
<feature type="compositionally biased region" description="Pro residues" evidence="16">
    <location>
        <begin position="148"/>
        <end position="158"/>
    </location>
</feature>
<dbReference type="EMBL" id="MU001674">
    <property type="protein sequence ID" value="KAF2460142.1"/>
    <property type="molecule type" value="Genomic_DNA"/>
</dbReference>
<dbReference type="InterPro" id="IPR001452">
    <property type="entry name" value="SH3_domain"/>
</dbReference>
<dbReference type="Gene3D" id="2.30.30.700">
    <property type="entry name" value="SLA1 homology domain 1"/>
    <property type="match status" value="1"/>
</dbReference>
<dbReference type="GO" id="GO:0005634">
    <property type="term" value="C:nucleus"/>
    <property type="evidence" value="ECO:0007669"/>
    <property type="project" value="TreeGrafter"/>
</dbReference>
<feature type="compositionally biased region" description="Low complexity" evidence="16">
    <location>
        <begin position="159"/>
        <end position="176"/>
    </location>
</feature>
<dbReference type="PANTHER" id="PTHR15735:SF19">
    <property type="entry name" value="ACTIN CYTOSKELETON-REGULATORY COMPLEX PROTEIN SLA1"/>
    <property type="match status" value="1"/>
</dbReference>
<dbReference type="GO" id="GO:0005886">
    <property type="term" value="C:plasma membrane"/>
    <property type="evidence" value="ECO:0007669"/>
    <property type="project" value="UniProtKB-SubCell"/>
</dbReference>
<evidence type="ECO:0000256" key="12">
    <source>
        <dbReference type="ARBA" id="ARBA00023136"/>
    </source>
</evidence>
<dbReference type="AlphaFoldDB" id="A0A6A6P8P0"/>
<feature type="compositionally biased region" description="Low complexity" evidence="16">
    <location>
        <begin position="934"/>
        <end position="947"/>
    </location>
</feature>
<feature type="region of interest" description="Disordered" evidence="16">
    <location>
        <begin position="1150"/>
        <end position="1279"/>
    </location>
</feature>
<dbReference type="GO" id="GO:0000147">
    <property type="term" value="P:actin cortical patch assembly"/>
    <property type="evidence" value="ECO:0007669"/>
    <property type="project" value="TreeGrafter"/>
</dbReference>
<evidence type="ECO:0000256" key="1">
    <source>
        <dbReference type="ARBA" id="ARBA00004125"/>
    </source>
</evidence>
<feature type="compositionally biased region" description="Basic and acidic residues" evidence="16">
    <location>
        <begin position="471"/>
        <end position="483"/>
    </location>
</feature>
<evidence type="ECO:0000256" key="8">
    <source>
        <dbReference type="ARBA" id="ARBA00022490"/>
    </source>
</evidence>
<keyword evidence="9" id="KW-0254">Endocytosis</keyword>
<feature type="compositionally biased region" description="Polar residues" evidence="16">
    <location>
        <begin position="1269"/>
        <end position="1279"/>
    </location>
</feature>
<dbReference type="InterPro" id="IPR035821">
    <property type="entry name" value="Sla1_SH3_3"/>
</dbReference>
<keyword evidence="19" id="KW-1185">Reference proteome</keyword>
<dbReference type="GO" id="GO:0030479">
    <property type="term" value="C:actin cortical patch"/>
    <property type="evidence" value="ECO:0007669"/>
    <property type="project" value="UniProtKB-SubCell"/>
</dbReference>
<dbReference type="FunFam" id="2.30.30.40:FF:000256">
    <property type="entry name" value="Actin cytoskeleton-regulatory complex protein SLA1"/>
    <property type="match status" value="1"/>
</dbReference>
<dbReference type="CDD" id="cd11775">
    <property type="entry name" value="SH3_Sla1p_3"/>
    <property type="match status" value="1"/>
</dbReference>
<dbReference type="InterPro" id="IPR007131">
    <property type="entry name" value="SHD1"/>
</dbReference>
<evidence type="ECO:0000256" key="6">
    <source>
        <dbReference type="ARBA" id="ARBA00022443"/>
    </source>
</evidence>
<feature type="compositionally biased region" description="Low complexity" evidence="16">
    <location>
        <begin position="802"/>
        <end position="811"/>
    </location>
</feature>
<accession>A0A6A6P8P0</accession>
<feature type="compositionally biased region" description="Basic and acidic residues" evidence="16">
    <location>
        <begin position="552"/>
        <end position="563"/>
    </location>
</feature>